<dbReference type="Proteomes" id="UP000637643">
    <property type="component" value="Unassembled WGS sequence"/>
</dbReference>
<dbReference type="InterPro" id="IPR018062">
    <property type="entry name" value="HTH_AraC-typ_CS"/>
</dbReference>
<evidence type="ECO:0000259" key="10">
    <source>
        <dbReference type="PROSITE" id="PS50983"/>
    </source>
</evidence>
<accession>A0A917CXT6</accession>
<evidence type="ECO:0000259" key="9">
    <source>
        <dbReference type="PROSITE" id="PS01124"/>
    </source>
</evidence>
<name>A0A917CXT6_9BACL</name>
<gene>
    <name evidence="11" type="ORF">GCM10010912_52870</name>
</gene>
<proteinExistence type="inferred from homology"/>
<dbReference type="GO" id="GO:0043565">
    <property type="term" value="F:sequence-specific DNA binding"/>
    <property type="evidence" value="ECO:0007669"/>
    <property type="project" value="InterPro"/>
</dbReference>
<feature type="domain" description="HTH araC/xylS-type" evidence="9">
    <location>
        <begin position="176"/>
        <end position="274"/>
    </location>
</feature>
<evidence type="ECO:0000256" key="3">
    <source>
        <dbReference type="ARBA" id="ARBA00022448"/>
    </source>
</evidence>
<dbReference type="RefSeq" id="WP_189030221.1">
    <property type="nucleotide sequence ID" value="NZ_BMKR01000032.1"/>
</dbReference>
<dbReference type="Gene3D" id="1.10.10.60">
    <property type="entry name" value="Homeodomain-like"/>
    <property type="match status" value="2"/>
</dbReference>
<dbReference type="Pfam" id="PF12833">
    <property type="entry name" value="HTH_18"/>
    <property type="match status" value="1"/>
</dbReference>
<dbReference type="InterPro" id="IPR011051">
    <property type="entry name" value="RmlC_Cupin_sf"/>
</dbReference>
<keyword evidence="6" id="KW-0238">DNA-binding</keyword>
<feature type="compositionally biased region" description="Low complexity" evidence="8">
    <location>
        <begin position="355"/>
        <end position="377"/>
    </location>
</feature>
<comment type="caution">
    <text evidence="11">The sequence shown here is derived from an EMBL/GenBank/DDBJ whole genome shotgun (WGS) entry which is preliminary data.</text>
</comment>
<keyword evidence="12" id="KW-1185">Reference proteome</keyword>
<dbReference type="Pfam" id="PF01497">
    <property type="entry name" value="Peripla_BP_2"/>
    <property type="match status" value="1"/>
</dbReference>
<evidence type="ECO:0000256" key="1">
    <source>
        <dbReference type="ARBA" id="ARBA00004196"/>
    </source>
</evidence>
<dbReference type="AlphaFoldDB" id="A0A917CXT6"/>
<dbReference type="PANTHER" id="PTHR30532">
    <property type="entry name" value="IRON III DICITRATE-BINDING PERIPLASMIC PROTEIN"/>
    <property type="match status" value="1"/>
</dbReference>
<dbReference type="GO" id="GO:0030288">
    <property type="term" value="C:outer membrane-bounded periplasmic space"/>
    <property type="evidence" value="ECO:0007669"/>
    <property type="project" value="TreeGrafter"/>
</dbReference>
<dbReference type="PROSITE" id="PS00041">
    <property type="entry name" value="HTH_ARAC_FAMILY_1"/>
    <property type="match status" value="1"/>
</dbReference>
<keyword evidence="3" id="KW-0813">Transport</keyword>
<dbReference type="GO" id="GO:0003700">
    <property type="term" value="F:DNA-binding transcription factor activity"/>
    <property type="evidence" value="ECO:0007669"/>
    <property type="project" value="InterPro"/>
</dbReference>
<evidence type="ECO:0000256" key="4">
    <source>
        <dbReference type="ARBA" id="ARBA00022729"/>
    </source>
</evidence>
<evidence type="ECO:0000256" key="8">
    <source>
        <dbReference type="SAM" id="MobiDB-lite"/>
    </source>
</evidence>
<dbReference type="GO" id="GO:1901678">
    <property type="term" value="P:iron coordination entity transport"/>
    <property type="evidence" value="ECO:0007669"/>
    <property type="project" value="UniProtKB-ARBA"/>
</dbReference>
<dbReference type="SUPFAM" id="SSF51182">
    <property type="entry name" value="RmlC-like cupins"/>
    <property type="match status" value="1"/>
</dbReference>
<dbReference type="InterPro" id="IPR009057">
    <property type="entry name" value="Homeodomain-like_sf"/>
</dbReference>
<evidence type="ECO:0000313" key="12">
    <source>
        <dbReference type="Proteomes" id="UP000637643"/>
    </source>
</evidence>
<feature type="region of interest" description="Disordered" evidence="8">
    <location>
        <begin position="355"/>
        <end position="383"/>
    </location>
</feature>
<dbReference type="Gene3D" id="3.40.50.1980">
    <property type="entry name" value="Nitrogenase molybdenum iron protein domain"/>
    <property type="match status" value="2"/>
</dbReference>
<protein>
    <recommendedName>
        <fullName evidence="13">Helix-turn-helix domain-containing protein</fullName>
    </recommendedName>
</protein>
<dbReference type="PRINTS" id="PR00032">
    <property type="entry name" value="HTHARAC"/>
</dbReference>
<feature type="region of interest" description="Disordered" evidence="8">
    <location>
        <begin position="270"/>
        <end position="290"/>
    </location>
</feature>
<keyword evidence="4" id="KW-0732">Signal</keyword>
<reference evidence="11" key="2">
    <citation type="submission" date="2020-09" db="EMBL/GenBank/DDBJ databases">
        <authorList>
            <person name="Sun Q."/>
            <person name="Zhou Y."/>
        </authorList>
    </citation>
    <scope>NUCLEOTIDE SEQUENCE</scope>
    <source>
        <strain evidence="11">CGMCC 1.16134</strain>
    </source>
</reference>
<sequence length="653" mass="73455">MNISDHVQIWNQAVVKVLDVRHHILEPGERLPSYTFPASVFIYITTGRARIRLDGEVHYADRFHVLHGCKGACLELEAESVVEYDLILYKASLPQNCLYEFRQLLESDNPFEQKFGFSPIEPIRLLEFTQTMNQGWNGADNLAKLQVRGLFYQFVHELLHQLRQGKTERNQHSLAEQVMRFLSEHYREPVSMEALSAVLRYSPQHLSRKFKELSGLSPIEYVIKLRMEKAQHLLLTSEATLQEIARRVGYQDWFYFNRMFKKYVGTAPGQFRNRHPSRQDKHSNPAKKALKNSIVTPFPQSYSNYDNENHYQYIAKGDFNMNKGSKTVMLSMIWLCFSIMLSACAAGNTTPPTANNNASAATTEPAAAPASSPTTDEAAAKTGTRTVSTAFGDVTIPVAPQRVMAVDYLGDVLALGVTPLGSNDMLLKSPYLDGMLTGVEAIGDSFEKVLSMGPDLIITHNTKPEAYEKYSKIAPTVSIPPKTFTSVDEELTYFGELLGKEDEAAEWLKTYEAKAAAAKVRVEQVVPKDATFSVFQEYDGQVFIFGYKSGRGGRNIYQVLGQKAPASVPDGLMQEIYAEISLEKLPEYAGDYIVLTSNRTLEELQADPIWGSLKAVREGKVYLWTEENSWYRDPIALLAQTEDLADWIVGLSK</sequence>
<feature type="domain" description="Fe/B12 periplasmic-binding" evidence="10">
    <location>
        <begin position="400"/>
        <end position="652"/>
    </location>
</feature>
<dbReference type="PANTHER" id="PTHR30532:SF26">
    <property type="entry name" value="IRON(3+)-HYDROXAMATE-BINDING PROTEIN FHUD"/>
    <property type="match status" value="1"/>
</dbReference>
<keyword evidence="5" id="KW-0805">Transcription regulation</keyword>
<dbReference type="SMART" id="SM00342">
    <property type="entry name" value="HTH_ARAC"/>
    <property type="match status" value="1"/>
</dbReference>
<dbReference type="SUPFAM" id="SSF46689">
    <property type="entry name" value="Homeodomain-like"/>
    <property type="match status" value="2"/>
</dbReference>
<evidence type="ECO:0000313" key="11">
    <source>
        <dbReference type="EMBL" id="GGG01417.1"/>
    </source>
</evidence>
<dbReference type="PROSITE" id="PS50983">
    <property type="entry name" value="FE_B12_PBP"/>
    <property type="match status" value="1"/>
</dbReference>
<dbReference type="EMBL" id="BMKR01000032">
    <property type="protein sequence ID" value="GGG01417.1"/>
    <property type="molecule type" value="Genomic_DNA"/>
</dbReference>
<keyword evidence="7" id="KW-0804">Transcription</keyword>
<evidence type="ECO:0000256" key="6">
    <source>
        <dbReference type="ARBA" id="ARBA00023125"/>
    </source>
</evidence>
<reference evidence="11" key="1">
    <citation type="journal article" date="2014" name="Int. J. Syst. Evol. Microbiol.">
        <title>Complete genome sequence of Corynebacterium casei LMG S-19264T (=DSM 44701T), isolated from a smear-ripened cheese.</title>
        <authorList>
            <consortium name="US DOE Joint Genome Institute (JGI-PGF)"/>
            <person name="Walter F."/>
            <person name="Albersmeier A."/>
            <person name="Kalinowski J."/>
            <person name="Ruckert C."/>
        </authorList>
    </citation>
    <scope>NUCLEOTIDE SEQUENCE</scope>
    <source>
        <strain evidence="11">CGMCC 1.16134</strain>
    </source>
</reference>
<dbReference type="InterPro" id="IPR018060">
    <property type="entry name" value="HTH_AraC"/>
</dbReference>
<comment type="similarity">
    <text evidence="2">Belongs to the bacterial solute-binding protein 8 family.</text>
</comment>
<comment type="subcellular location">
    <subcellularLocation>
        <location evidence="1">Cell envelope</location>
    </subcellularLocation>
</comment>
<dbReference type="InterPro" id="IPR020449">
    <property type="entry name" value="Tscrpt_reg_AraC-type_HTH"/>
</dbReference>
<dbReference type="InterPro" id="IPR002491">
    <property type="entry name" value="ABC_transptr_periplasmic_BD"/>
</dbReference>
<organism evidence="11 12">
    <name type="scientific">Paenibacillus albidus</name>
    <dbReference type="NCBI Taxonomy" id="2041023"/>
    <lineage>
        <taxon>Bacteria</taxon>
        <taxon>Bacillati</taxon>
        <taxon>Bacillota</taxon>
        <taxon>Bacilli</taxon>
        <taxon>Bacillales</taxon>
        <taxon>Paenibacillaceae</taxon>
        <taxon>Paenibacillus</taxon>
    </lineage>
</organism>
<dbReference type="InterPro" id="IPR051313">
    <property type="entry name" value="Bact_iron-sidero_bind"/>
</dbReference>
<evidence type="ECO:0000256" key="5">
    <source>
        <dbReference type="ARBA" id="ARBA00023015"/>
    </source>
</evidence>
<dbReference type="PROSITE" id="PS01124">
    <property type="entry name" value="HTH_ARAC_FAMILY_2"/>
    <property type="match status" value="1"/>
</dbReference>
<evidence type="ECO:0008006" key="13">
    <source>
        <dbReference type="Google" id="ProtNLM"/>
    </source>
</evidence>
<evidence type="ECO:0000256" key="2">
    <source>
        <dbReference type="ARBA" id="ARBA00008814"/>
    </source>
</evidence>
<dbReference type="SUPFAM" id="SSF53807">
    <property type="entry name" value="Helical backbone' metal receptor"/>
    <property type="match status" value="1"/>
</dbReference>
<evidence type="ECO:0000256" key="7">
    <source>
        <dbReference type="ARBA" id="ARBA00023163"/>
    </source>
</evidence>